<proteinExistence type="predicted"/>
<dbReference type="PANTHER" id="PTHR13198">
    <property type="entry name" value="RING FINGER PROTEIN 25"/>
    <property type="match status" value="1"/>
</dbReference>
<organism evidence="2 3">
    <name type="scientific">Huso huso</name>
    <name type="common">Beluga</name>
    <name type="synonym">Acipenser huso</name>
    <dbReference type="NCBI Taxonomy" id="61971"/>
    <lineage>
        <taxon>Eukaryota</taxon>
        <taxon>Metazoa</taxon>
        <taxon>Chordata</taxon>
        <taxon>Craniata</taxon>
        <taxon>Vertebrata</taxon>
        <taxon>Euteleostomi</taxon>
        <taxon>Actinopterygii</taxon>
        <taxon>Chondrostei</taxon>
        <taxon>Acipenseriformes</taxon>
        <taxon>Acipenseridae</taxon>
        <taxon>Huso</taxon>
    </lineage>
</organism>
<dbReference type="Pfam" id="PF05773">
    <property type="entry name" value="RWD"/>
    <property type="match status" value="1"/>
</dbReference>
<dbReference type="Gene3D" id="3.10.110.10">
    <property type="entry name" value="Ubiquitin Conjugating Enzyme"/>
    <property type="match status" value="1"/>
</dbReference>
<dbReference type="PROSITE" id="PS50908">
    <property type="entry name" value="RWD"/>
    <property type="match status" value="1"/>
</dbReference>
<evidence type="ECO:0000313" key="2">
    <source>
        <dbReference type="EMBL" id="KAK6467744.1"/>
    </source>
</evidence>
<dbReference type="PANTHER" id="PTHR13198:SF4">
    <property type="entry name" value="E3 UBIQUITIN-PROTEIN LIGASE RNF25"/>
    <property type="match status" value="1"/>
</dbReference>
<dbReference type="InterPro" id="IPR039133">
    <property type="entry name" value="RNF25"/>
</dbReference>
<comment type="caution">
    <text evidence="2">The sequence shown here is derived from an EMBL/GenBank/DDBJ whole genome shotgun (WGS) entry which is preliminary data.</text>
</comment>
<dbReference type="Proteomes" id="UP001369086">
    <property type="component" value="Unassembled WGS sequence"/>
</dbReference>
<sequence>MASERSAESEIEVLEAIYLDELHLTHDPNSAEPWQVSITLFPSTAEDPESQFVRLTLHLSLPAQYPNSVPKISIQNPRGLSDEKIRSLDHSLRQLAESSVGCPVLYELIEKGKEILTNNNVPYGQCVICLYSFQEVRGKERPHLLSVRGRGRGGGERR</sequence>
<name>A0ABR0Y5M6_HUSHU</name>
<dbReference type="CDD" id="cd23818">
    <property type="entry name" value="RWD_RNF25"/>
    <property type="match status" value="1"/>
</dbReference>
<dbReference type="EMBL" id="JAHFZB010000048">
    <property type="protein sequence ID" value="KAK6467744.1"/>
    <property type="molecule type" value="Genomic_DNA"/>
</dbReference>
<evidence type="ECO:0000259" key="1">
    <source>
        <dbReference type="PROSITE" id="PS50908"/>
    </source>
</evidence>
<feature type="domain" description="RWD" evidence="1">
    <location>
        <begin position="9"/>
        <end position="119"/>
    </location>
</feature>
<keyword evidence="3" id="KW-1185">Reference proteome</keyword>
<dbReference type="InterPro" id="IPR016135">
    <property type="entry name" value="UBQ-conjugating_enzyme/RWD"/>
</dbReference>
<protein>
    <submittedName>
        <fullName evidence="2">E3 ubiquitin-protein ligase RNF25 isoform X1</fullName>
    </submittedName>
</protein>
<accession>A0ABR0Y5M6</accession>
<dbReference type="SMART" id="SM00591">
    <property type="entry name" value="RWD"/>
    <property type="match status" value="1"/>
</dbReference>
<evidence type="ECO:0000313" key="3">
    <source>
        <dbReference type="Proteomes" id="UP001369086"/>
    </source>
</evidence>
<reference evidence="2 3" key="1">
    <citation type="submission" date="2021-05" db="EMBL/GenBank/DDBJ databases">
        <authorList>
            <person name="Zahm M."/>
            <person name="Klopp C."/>
            <person name="Cabau C."/>
            <person name="Kuhl H."/>
            <person name="Suciu R."/>
            <person name="Ciorpac M."/>
            <person name="Holostenco D."/>
            <person name="Gessner J."/>
            <person name="Wuertz S."/>
            <person name="Hohne C."/>
            <person name="Stock M."/>
            <person name="Gislard M."/>
            <person name="Lluch J."/>
            <person name="Milhes M."/>
            <person name="Lampietro C."/>
            <person name="Lopez Roques C."/>
            <person name="Donnadieu C."/>
            <person name="Du K."/>
            <person name="Schartl M."/>
            <person name="Guiguen Y."/>
        </authorList>
    </citation>
    <scope>NUCLEOTIDE SEQUENCE [LARGE SCALE GENOMIC DNA]</scope>
    <source>
        <strain evidence="2">Hh-F2</strain>
        <tissue evidence="2">Blood</tissue>
    </source>
</reference>
<gene>
    <name evidence="2" type="ORF">HHUSO_G34796</name>
</gene>
<dbReference type="InterPro" id="IPR006575">
    <property type="entry name" value="RWD_dom"/>
</dbReference>
<dbReference type="SUPFAM" id="SSF54495">
    <property type="entry name" value="UBC-like"/>
    <property type="match status" value="1"/>
</dbReference>